<dbReference type="RefSeq" id="WP_094405165.1">
    <property type="nucleotide sequence ID" value="NZ_NMVO01000012.1"/>
</dbReference>
<dbReference type="PROSITE" id="PS50112">
    <property type="entry name" value="PAS"/>
    <property type="match status" value="1"/>
</dbReference>
<dbReference type="SUPFAM" id="SSF47384">
    <property type="entry name" value="Homodimeric domain of signal transducing histidine kinase"/>
    <property type="match status" value="1"/>
</dbReference>
<evidence type="ECO:0000259" key="11">
    <source>
        <dbReference type="PROSITE" id="PS50112"/>
    </source>
</evidence>
<keyword evidence="9" id="KW-0902">Two-component regulatory system</keyword>
<dbReference type="PROSITE" id="PS50109">
    <property type="entry name" value="HIS_KIN"/>
    <property type="match status" value="1"/>
</dbReference>
<dbReference type="AlphaFoldDB" id="A0A255GEJ8"/>
<dbReference type="GO" id="GO:0005886">
    <property type="term" value="C:plasma membrane"/>
    <property type="evidence" value="ECO:0007669"/>
    <property type="project" value="UniProtKB-SubCell"/>
</dbReference>
<feature type="domain" description="Histidine kinase" evidence="10">
    <location>
        <begin position="271"/>
        <end position="499"/>
    </location>
</feature>
<evidence type="ECO:0000256" key="7">
    <source>
        <dbReference type="ARBA" id="ARBA00022777"/>
    </source>
</evidence>
<evidence type="ECO:0000256" key="2">
    <source>
        <dbReference type="ARBA" id="ARBA00004236"/>
    </source>
</evidence>
<dbReference type="InterPro" id="IPR036890">
    <property type="entry name" value="HATPase_C_sf"/>
</dbReference>
<keyword evidence="5" id="KW-0808">Transferase</keyword>
<dbReference type="SMART" id="SM00091">
    <property type="entry name" value="PAS"/>
    <property type="match status" value="2"/>
</dbReference>
<dbReference type="Proteomes" id="UP000215896">
    <property type="component" value="Unassembled WGS sequence"/>
</dbReference>
<evidence type="ECO:0000313" key="12">
    <source>
        <dbReference type="EMBL" id="OYO14297.1"/>
    </source>
</evidence>
<feature type="domain" description="PAS" evidence="11">
    <location>
        <begin position="131"/>
        <end position="176"/>
    </location>
</feature>
<keyword evidence="6" id="KW-0547">Nucleotide-binding</keyword>
<organism evidence="12 13">
    <name type="scientific">Enemella evansiae</name>
    <dbReference type="NCBI Taxonomy" id="2016499"/>
    <lineage>
        <taxon>Bacteria</taxon>
        <taxon>Bacillati</taxon>
        <taxon>Actinomycetota</taxon>
        <taxon>Actinomycetes</taxon>
        <taxon>Propionibacteriales</taxon>
        <taxon>Propionibacteriaceae</taxon>
        <taxon>Enemella</taxon>
    </lineage>
</organism>
<dbReference type="OrthoDB" id="5241402at2"/>
<comment type="subcellular location">
    <subcellularLocation>
        <location evidence="2">Cell membrane</location>
    </subcellularLocation>
</comment>
<name>A0A255GEJ8_9ACTN</name>
<dbReference type="PRINTS" id="PR00344">
    <property type="entry name" value="BCTRLSENSOR"/>
</dbReference>
<evidence type="ECO:0000256" key="5">
    <source>
        <dbReference type="ARBA" id="ARBA00022679"/>
    </source>
</evidence>
<dbReference type="Gene3D" id="1.10.287.130">
    <property type="match status" value="1"/>
</dbReference>
<dbReference type="GO" id="GO:0000155">
    <property type="term" value="F:phosphorelay sensor kinase activity"/>
    <property type="evidence" value="ECO:0007669"/>
    <property type="project" value="InterPro"/>
</dbReference>
<dbReference type="InterPro" id="IPR005467">
    <property type="entry name" value="His_kinase_dom"/>
</dbReference>
<evidence type="ECO:0000256" key="8">
    <source>
        <dbReference type="ARBA" id="ARBA00022840"/>
    </source>
</evidence>
<keyword evidence="13" id="KW-1185">Reference proteome</keyword>
<dbReference type="Gene3D" id="3.30.565.10">
    <property type="entry name" value="Histidine kinase-like ATPase, C-terminal domain"/>
    <property type="match status" value="1"/>
</dbReference>
<dbReference type="InterPro" id="IPR004358">
    <property type="entry name" value="Sig_transdc_His_kin-like_C"/>
</dbReference>
<dbReference type="EMBL" id="NMVO01000012">
    <property type="protein sequence ID" value="OYO14297.1"/>
    <property type="molecule type" value="Genomic_DNA"/>
</dbReference>
<evidence type="ECO:0000256" key="6">
    <source>
        <dbReference type="ARBA" id="ARBA00022741"/>
    </source>
</evidence>
<dbReference type="InterPro" id="IPR036097">
    <property type="entry name" value="HisK_dim/P_sf"/>
</dbReference>
<evidence type="ECO:0000313" key="13">
    <source>
        <dbReference type="Proteomes" id="UP000215896"/>
    </source>
</evidence>
<evidence type="ECO:0000256" key="1">
    <source>
        <dbReference type="ARBA" id="ARBA00000085"/>
    </source>
</evidence>
<evidence type="ECO:0000256" key="9">
    <source>
        <dbReference type="ARBA" id="ARBA00023012"/>
    </source>
</evidence>
<dbReference type="CDD" id="cd00082">
    <property type="entry name" value="HisKA"/>
    <property type="match status" value="1"/>
</dbReference>
<keyword evidence="7 12" id="KW-0418">Kinase</keyword>
<protein>
    <recommendedName>
        <fullName evidence="3">histidine kinase</fullName>
        <ecNumber evidence="3">2.7.13.3</ecNumber>
    </recommendedName>
</protein>
<dbReference type="SMART" id="SM00387">
    <property type="entry name" value="HATPase_c"/>
    <property type="match status" value="1"/>
</dbReference>
<gene>
    <name evidence="12" type="ORF">CGZ94_06640</name>
</gene>
<sequence length="499" mass="54987">MFPTGTDFREMALHTTHGILIHEAASKNILWANPAACRMFGFTLEELRPLKAHHMSSPERQYRREVGVAWLQDAVNHGESRKRWKYRSKDGRNFLTDAVATLVRFADGPVVMVQFRGIAEEVAREAELMRTTDYLSRIMAHASAGILLLDDDGRVLDSSPFVSELFGRTPDQLVGRPLEALARVSAANGGGQPAPGEPGRPAEWQLEVAVHGATRWLSAQVESVEHDGIVSRMVAVRDITSRVEMQRENAHQQAHLQYLARYNAMGDMAMTIAHELGQPLAAASNFLSGVLSRLDTGRLSETDIRYGVQRALRQLTRTADIVASVKRYVQRIESPSARHDLNAIMAESLYFVGLRAADRGIAVESEYAEEELPITGEQILIGQVIINYCFNAIDEAALTGTRDKRILVRSFADGDWVGCSVLDWGRGLDQVCQEHGAEEGEAEASGNRQLVNAFSSKQDGSGIGLVLSERIVERHAGEVLVSDNDPSGTVITLRLPRAD</sequence>
<dbReference type="Pfam" id="PF13426">
    <property type="entry name" value="PAS_9"/>
    <property type="match status" value="1"/>
</dbReference>
<dbReference type="InterPro" id="IPR000014">
    <property type="entry name" value="PAS"/>
</dbReference>
<dbReference type="Gene3D" id="3.30.450.20">
    <property type="entry name" value="PAS domain"/>
    <property type="match status" value="2"/>
</dbReference>
<comment type="caution">
    <text evidence="12">The sequence shown here is derived from an EMBL/GenBank/DDBJ whole genome shotgun (WGS) entry which is preliminary data.</text>
</comment>
<dbReference type="Pfam" id="PF13188">
    <property type="entry name" value="PAS_8"/>
    <property type="match status" value="1"/>
</dbReference>
<evidence type="ECO:0000256" key="4">
    <source>
        <dbReference type="ARBA" id="ARBA00022553"/>
    </source>
</evidence>
<keyword evidence="8" id="KW-0067">ATP-binding</keyword>
<dbReference type="InterPro" id="IPR003661">
    <property type="entry name" value="HisK_dim/P_dom"/>
</dbReference>
<accession>A0A255GEJ8</accession>
<dbReference type="Pfam" id="PF02518">
    <property type="entry name" value="HATPase_c"/>
    <property type="match status" value="1"/>
</dbReference>
<dbReference type="SUPFAM" id="SSF55785">
    <property type="entry name" value="PYP-like sensor domain (PAS domain)"/>
    <property type="match status" value="2"/>
</dbReference>
<dbReference type="PANTHER" id="PTHR43065:SF10">
    <property type="entry name" value="PEROXIDE STRESS-ACTIVATED HISTIDINE KINASE MAK3"/>
    <property type="match status" value="1"/>
</dbReference>
<dbReference type="EC" id="2.7.13.3" evidence="3"/>
<evidence type="ECO:0000256" key="3">
    <source>
        <dbReference type="ARBA" id="ARBA00012438"/>
    </source>
</evidence>
<keyword evidence="4" id="KW-0597">Phosphoprotein</keyword>
<dbReference type="SUPFAM" id="SSF55874">
    <property type="entry name" value="ATPase domain of HSP90 chaperone/DNA topoisomerase II/histidine kinase"/>
    <property type="match status" value="1"/>
</dbReference>
<dbReference type="GO" id="GO:0005524">
    <property type="term" value="F:ATP binding"/>
    <property type="evidence" value="ECO:0007669"/>
    <property type="project" value="UniProtKB-KW"/>
</dbReference>
<evidence type="ECO:0000259" key="10">
    <source>
        <dbReference type="PROSITE" id="PS50109"/>
    </source>
</evidence>
<dbReference type="CDD" id="cd00130">
    <property type="entry name" value="PAS"/>
    <property type="match status" value="2"/>
</dbReference>
<dbReference type="PANTHER" id="PTHR43065">
    <property type="entry name" value="SENSOR HISTIDINE KINASE"/>
    <property type="match status" value="1"/>
</dbReference>
<dbReference type="InterPro" id="IPR035965">
    <property type="entry name" value="PAS-like_dom_sf"/>
</dbReference>
<dbReference type="InterPro" id="IPR003594">
    <property type="entry name" value="HATPase_dom"/>
</dbReference>
<comment type="catalytic activity">
    <reaction evidence="1">
        <text>ATP + protein L-histidine = ADP + protein N-phospho-L-histidine.</text>
        <dbReference type="EC" id="2.7.13.3"/>
    </reaction>
</comment>
<reference evidence="12 13" key="1">
    <citation type="submission" date="2017-07" db="EMBL/GenBank/DDBJ databases">
        <title>Draft whole genome sequences of clinical Proprionibacteriaceae strains.</title>
        <authorList>
            <person name="Bernier A.-M."/>
            <person name="Bernard K."/>
            <person name="Domingo M.-C."/>
        </authorList>
    </citation>
    <scope>NUCLEOTIDE SEQUENCE [LARGE SCALE GENOMIC DNA]</scope>
    <source>
        <strain evidence="12 13">NML 030167</strain>
    </source>
</reference>
<proteinExistence type="predicted"/>
<dbReference type="NCBIfam" id="TIGR00229">
    <property type="entry name" value="sensory_box"/>
    <property type="match status" value="2"/>
</dbReference>